<keyword evidence="15" id="KW-1015">Disulfide bond</keyword>
<dbReference type="SMART" id="SM00408">
    <property type="entry name" value="IGc2"/>
    <property type="match status" value="5"/>
</dbReference>
<evidence type="ECO:0000256" key="22">
    <source>
        <dbReference type="PIRSR" id="PIRSR000615-3"/>
    </source>
</evidence>
<reference evidence="29 30" key="1">
    <citation type="journal article" date="2007" name="Nature">
        <title>Evolution of genes and genomes on the Drosophila phylogeny.</title>
        <authorList>
            <consortium name="Drosophila 12 Genomes Consortium"/>
            <person name="Clark A.G."/>
            <person name="Eisen M.B."/>
            <person name="Smith D.R."/>
            <person name="Bergman C.M."/>
            <person name="Oliver B."/>
            <person name="Markow T.A."/>
            <person name="Kaufman T.C."/>
            <person name="Kellis M."/>
            <person name="Gelbart W."/>
            <person name="Iyer V.N."/>
            <person name="Pollard D.A."/>
            <person name="Sackton T.B."/>
            <person name="Larracuente A.M."/>
            <person name="Singh N.D."/>
            <person name="Abad J.P."/>
            <person name="Abt D.N."/>
            <person name="Adryan B."/>
            <person name="Aguade M."/>
            <person name="Akashi H."/>
            <person name="Anderson W.W."/>
            <person name="Aquadro C.F."/>
            <person name="Ardell D.H."/>
            <person name="Arguello R."/>
            <person name="Artieri C.G."/>
            <person name="Barbash D.A."/>
            <person name="Barker D."/>
            <person name="Barsanti P."/>
            <person name="Batterham P."/>
            <person name="Batzoglou S."/>
            <person name="Begun D."/>
            <person name="Bhutkar A."/>
            <person name="Blanco E."/>
            <person name="Bosak S.A."/>
            <person name="Bradley R.K."/>
            <person name="Brand A.D."/>
            <person name="Brent M.R."/>
            <person name="Brooks A.N."/>
            <person name="Brown R.H."/>
            <person name="Butlin R.K."/>
            <person name="Caggese C."/>
            <person name="Calvi B.R."/>
            <person name="Bernardo de Carvalho A."/>
            <person name="Caspi A."/>
            <person name="Castrezana S."/>
            <person name="Celniker S.E."/>
            <person name="Chang J.L."/>
            <person name="Chapple C."/>
            <person name="Chatterji S."/>
            <person name="Chinwalla A."/>
            <person name="Civetta A."/>
            <person name="Clifton S.W."/>
            <person name="Comeron J.M."/>
            <person name="Costello J.C."/>
            <person name="Coyne J.A."/>
            <person name="Daub J."/>
            <person name="David R.G."/>
            <person name="Delcher A.L."/>
            <person name="Delehaunty K."/>
            <person name="Do C.B."/>
            <person name="Ebling H."/>
            <person name="Edwards K."/>
            <person name="Eickbush T."/>
            <person name="Evans J.D."/>
            <person name="Filipski A."/>
            <person name="Findeiss S."/>
            <person name="Freyhult E."/>
            <person name="Fulton L."/>
            <person name="Fulton R."/>
            <person name="Garcia A.C."/>
            <person name="Gardiner A."/>
            <person name="Garfield D.A."/>
            <person name="Garvin B.E."/>
            <person name="Gibson G."/>
            <person name="Gilbert D."/>
            <person name="Gnerre S."/>
            <person name="Godfrey J."/>
            <person name="Good R."/>
            <person name="Gotea V."/>
            <person name="Gravely B."/>
            <person name="Greenberg A.J."/>
            <person name="Griffiths-Jones S."/>
            <person name="Gross S."/>
            <person name="Guigo R."/>
            <person name="Gustafson E.A."/>
            <person name="Haerty W."/>
            <person name="Hahn M.W."/>
            <person name="Halligan D.L."/>
            <person name="Halpern A.L."/>
            <person name="Halter G.M."/>
            <person name="Han M.V."/>
            <person name="Heger A."/>
            <person name="Hillier L."/>
            <person name="Hinrichs A.S."/>
            <person name="Holmes I."/>
            <person name="Hoskins R.A."/>
            <person name="Hubisz M.J."/>
            <person name="Hultmark D."/>
            <person name="Huntley M.A."/>
            <person name="Jaffe D.B."/>
            <person name="Jagadeeshan S."/>
            <person name="Jeck W.R."/>
            <person name="Johnson J."/>
            <person name="Jones C.D."/>
            <person name="Jordan W.C."/>
            <person name="Karpen G.H."/>
            <person name="Kataoka E."/>
            <person name="Keightley P.D."/>
            <person name="Kheradpour P."/>
            <person name="Kirkness E.F."/>
            <person name="Koerich L.B."/>
            <person name="Kristiansen K."/>
            <person name="Kudrna D."/>
            <person name="Kulathinal R.J."/>
            <person name="Kumar S."/>
            <person name="Kwok R."/>
            <person name="Lander E."/>
            <person name="Langley C.H."/>
            <person name="Lapoint R."/>
            <person name="Lazzaro B.P."/>
            <person name="Lee S.J."/>
            <person name="Levesque L."/>
            <person name="Li R."/>
            <person name="Lin C.F."/>
            <person name="Lin M.F."/>
            <person name="Lindblad-Toh K."/>
            <person name="Llopart A."/>
            <person name="Long M."/>
            <person name="Low L."/>
            <person name="Lozovsky E."/>
            <person name="Lu J."/>
            <person name="Luo M."/>
            <person name="Machado C.A."/>
            <person name="Makalowski W."/>
            <person name="Marzo M."/>
            <person name="Matsuda M."/>
            <person name="Matzkin L."/>
            <person name="McAllister B."/>
            <person name="McBride C.S."/>
            <person name="McKernan B."/>
            <person name="McKernan K."/>
            <person name="Mendez-Lago M."/>
            <person name="Minx P."/>
            <person name="Mollenhauer M.U."/>
            <person name="Montooth K."/>
            <person name="Mount S.M."/>
            <person name="Mu X."/>
            <person name="Myers E."/>
            <person name="Negre B."/>
            <person name="Newfeld S."/>
            <person name="Nielsen R."/>
            <person name="Noor M.A."/>
            <person name="O'Grady P."/>
            <person name="Pachter L."/>
            <person name="Papaceit M."/>
            <person name="Parisi M.J."/>
            <person name="Parisi M."/>
            <person name="Parts L."/>
            <person name="Pedersen J.S."/>
            <person name="Pesole G."/>
            <person name="Phillippy A.M."/>
            <person name="Ponting C.P."/>
            <person name="Pop M."/>
            <person name="Porcelli D."/>
            <person name="Powell J.R."/>
            <person name="Prohaska S."/>
            <person name="Pruitt K."/>
            <person name="Puig M."/>
            <person name="Quesneville H."/>
            <person name="Ram K.R."/>
            <person name="Rand D."/>
            <person name="Rasmussen M.D."/>
            <person name="Reed L.K."/>
            <person name="Reenan R."/>
            <person name="Reily A."/>
            <person name="Remington K.A."/>
            <person name="Rieger T.T."/>
            <person name="Ritchie M.G."/>
            <person name="Robin C."/>
            <person name="Rogers Y.H."/>
            <person name="Rohde C."/>
            <person name="Rozas J."/>
            <person name="Rubenfield M.J."/>
            <person name="Ruiz A."/>
            <person name="Russo S."/>
            <person name="Salzberg S.L."/>
            <person name="Sanchez-Gracia A."/>
            <person name="Saranga D.J."/>
            <person name="Sato H."/>
            <person name="Schaeffer S.W."/>
            <person name="Schatz M.C."/>
            <person name="Schlenke T."/>
            <person name="Schwartz R."/>
            <person name="Segarra C."/>
            <person name="Singh R.S."/>
            <person name="Sirot L."/>
            <person name="Sirota M."/>
            <person name="Sisneros N.B."/>
            <person name="Smith C.D."/>
            <person name="Smith T.F."/>
            <person name="Spieth J."/>
            <person name="Stage D.E."/>
            <person name="Stark A."/>
            <person name="Stephan W."/>
            <person name="Strausberg R.L."/>
            <person name="Strempel S."/>
            <person name="Sturgill D."/>
            <person name="Sutton G."/>
            <person name="Sutton G.G."/>
            <person name="Tao W."/>
            <person name="Teichmann S."/>
            <person name="Tobari Y.N."/>
            <person name="Tomimura Y."/>
            <person name="Tsolas J.M."/>
            <person name="Valente V.L."/>
            <person name="Venter E."/>
            <person name="Venter J.C."/>
            <person name="Vicario S."/>
            <person name="Vieira F.G."/>
            <person name="Vilella A.J."/>
            <person name="Villasante A."/>
            <person name="Walenz B."/>
            <person name="Wang J."/>
            <person name="Wasserman M."/>
            <person name="Watts T."/>
            <person name="Wilson D."/>
            <person name="Wilson R.K."/>
            <person name="Wing R.A."/>
            <person name="Wolfner M.F."/>
            <person name="Wong A."/>
            <person name="Wong G.K."/>
            <person name="Wu C.I."/>
            <person name="Wu G."/>
            <person name="Yamamoto D."/>
            <person name="Yang H.P."/>
            <person name="Yang S.P."/>
            <person name="Yorke J.A."/>
            <person name="Yoshida K."/>
            <person name="Zdobnov E."/>
            <person name="Zhang P."/>
            <person name="Zhang Y."/>
            <person name="Zimin A.V."/>
            <person name="Baldwin J."/>
            <person name="Abdouelleil A."/>
            <person name="Abdulkadir J."/>
            <person name="Abebe A."/>
            <person name="Abera B."/>
            <person name="Abreu J."/>
            <person name="Acer S.C."/>
            <person name="Aftuck L."/>
            <person name="Alexander A."/>
            <person name="An P."/>
            <person name="Anderson E."/>
            <person name="Anderson S."/>
            <person name="Arachi H."/>
            <person name="Azer M."/>
            <person name="Bachantsang P."/>
            <person name="Barry A."/>
            <person name="Bayul T."/>
            <person name="Berlin A."/>
            <person name="Bessette D."/>
            <person name="Bloom T."/>
            <person name="Blye J."/>
            <person name="Boguslavskiy L."/>
            <person name="Bonnet C."/>
            <person name="Boukhgalter B."/>
            <person name="Bourzgui I."/>
            <person name="Brown A."/>
            <person name="Cahill P."/>
            <person name="Channer S."/>
            <person name="Cheshatsang Y."/>
            <person name="Chuda L."/>
            <person name="Citroen M."/>
            <person name="Collymore A."/>
            <person name="Cooke P."/>
            <person name="Costello M."/>
            <person name="D'Aco K."/>
            <person name="Daza R."/>
            <person name="De Haan G."/>
            <person name="DeGray S."/>
            <person name="DeMaso C."/>
            <person name="Dhargay N."/>
            <person name="Dooley K."/>
            <person name="Dooley E."/>
            <person name="Doricent M."/>
            <person name="Dorje P."/>
            <person name="Dorjee K."/>
            <person name="Dupes A."/>
            <person name="Elong R."/>
            <person name="Falk J."/>
            <person name="Farina A."/>
            <person name="Faro S."/>
            <person name="Ferguson D."/>
            <person name="Fisher S."/>
            <person name="Foley C.D."/>
            <person name="Franke A."/>
            <person name="Friedrich D."/>
            <person name="Gadbois L."/>
            <person name="Gearin G."/>
            <person name="Gearin C.R."/>
            <person name="Giannoukos G."/>
            <person name="Goode T."/>
            <person name="Graham J."/>
            <person name="Grandbois E."/>
            <person name="Grewal S."/>
            <person name="Gyaltsen K."/>
            <person name="Hafez N."/>
            <person name="Hagos B."/>
            <person name="Hall J."/>
            <person name="Henson C."/>
            <person name="Hollinger A."/>
            <person name="Honan T."/>
            <person name="Huard M.D."/>
            <person name="Hughes L."/>
            <person name="Hurhula B."/>
            <person name="Husby M.E."/>
            <person name="Kamat A."/>
            <person name="Kanga B."/>
            <person name="Kashin S."/>
            <person name="Khazanovich D."/>
            <person name="Kisner P."/>
            <person name="Lance K."/>
            <person name="Lara M."/>
            <person name="Lee W."/>
            <person name="Lennon N."/>
            <person name="Letendre F."/>
            <person name="LeVine R."/>
            <person name="Lipovsky A."/>
            <person name="Liu X."/>
            <person name="Liu J."/>
            <person name="Liu S."/>
            <person name="Lokyitsang T."/>
            <person name="Lokyitsang Y."/>
            <person name="Lubonja R."/>
            <person name="Lui A."/>
            <person name="MacDonald P."/>
            <person name="Magnisalis V."/>
            <person name="Maru K."/>
            <person name="Matthews C."/>
            <person name="McCusker W."/>
            <person name="McDonough S."/>
            <person name="Mehta T."/>
            <person name="Meldrim J."/>
            <person name="Meneus L."/>
            <person name="Mihai O."/>
            <person name="Mihalev A."/>
            <person name="Mihova T."/>
            <person name="Mittelman R."/>
            <person name="Mlenga V."/>
            <person name="Montmayeur A."/>
            <person name="Mulrain L."/>
            <person name="Navidi A."/>
            <person name="Naylor J."/>
            <person name="Negash T."/>
            <person name="Nguyen T."/>
            <person name="Nguyen N."/>
            <person name="Nicol R."/>
            <person name="Norbu C."/>
            <person name="Norbu N."/>
            <person name="Novod N."/>
            <person name="O'Neill B."/>
            <person name="Osman S."/>
            <person name="Markiewicz E."/>
            <person name="Oyono O.L."/>
            <person name="Patti C."/>
            <person name="Phunkhang P."/>
            <person name="Pierre F."/>
            <person name="Priest M."/>
            <person name="Raghuraman S."/>
            <person name="Rege F."/>
            <person name="Reyes R."/>
            <person name="Rise C."/>
            <person name="Rogov P."/>
            <person name="Ross K."/>
            <person name="Ryan E."/>
            <person name="Settipalli S."/>
            <person name="Shea T."/>
            <person name="Sherpa N."/>
            <person name="Shi L."/>
            <person name="Shih D."/>
            <person name="Sparrow T."/>
            <person name="Spaulding J."/>
            <person name="Stalker J."/>
            <person name="Stange-Thomann N."/>
            <person name="Stavropoulos S."/>
            <person name="Stone C."/>
            <person name="Strader C."/>
            <person name="Tesfaye S."/>
            <person name="Thomson T."/>
            <person name="Thoulutsang Y."/>
            <person name="Thoulutsang D."/>
            <person name="Topham K."/>
            <person name="Topping I."/>
            <person name="Tsamla T."/>
            <person name="Vassiliev H."/>
            <person name="Vo A."/>
            <person name="Wangchuk T."/>
            <person name="Wangdi T."/>
            <person name="Weiand M."/>
            <person name="Wilkinson J."/>
            <person name="Wilson A."/>
            <person name="Yadav S."/>
            <person name="Young G."/>
            <person name="Yu Q."/>
            <person name="Zembek L."/>
            <person name="Zhong D."/>
            <person name="Zimmer A."/>
            <person name="Zwirko Z."/>
            <person name="Jaffe D.B."/>
            <person name="Alvarez P."/>
            <person name="Brockman W."/>
            <person name="Butler J."/>
            <person name="Chin C."/>
            <person name="Gnerre S."/>
            <person name="Grabherr M."/>
            <person name="Kleber M."/>
            <person name="Mauceli E."/>
            <person name="MacCallum I."/>
        </authorList>
    </citation>
    <scope>NUCLEOTIDE SEQUENCE [LARGE SCALE GENOMIC DNA]</scope>
    <source>
        <strain evidence="30">Tucson 14024-0371.13</strain>
    </source>
</reference>
<dbReference type="FunFam" id="1.10.510.10:FF:000983">
    <property type="entry name" value="Fibroblast growth factor receptor homolog 2"/>
    <property type="match status" value="1"/>
</dbReference>
<feature type="domain" description="Ig-like" evidence="28">
    <location>
        <begin position="130"/>
        <end position="233"/>
    </location>
</feature>
<dbReference type="GO" id="GO:0005007">
    <property type="term" value="F:fibroblast growth factor receptor activity"/>
    <property type="evidence" value="ECO:0007669"/>
    <property type="project" value="EnsemblMetazoa"/>
</dbReference>
<dbReference type="InterPro" id="IPR011009">
    <property type="entry name" value="Kinase-like_dom_sf"/>
</dbReference>
<dbReference type="GO" id="GO:0035008">
    <property type="term" value="P:positive regulation of melanization defense response"/>
    <property type="evidence" value="ECO:0007669"/>
    <property type="project" value="EnsemblMetazoa"/>
</dbReference>
<keyword evidence="3" id="KW-0217">Developmental protein</keyword>
<keyword evidence="22" id="KW-0460">Magnesium</keyword>
<evidence type="ECO:0000256" key="25">
    <source>
        <dbReference type="SAM" id="Phobius"/>
    </source>
</evidence>
<evidence type="ECO:0000256" key="23">
    <source>
        <dbReference type="PROSITE-ProRule" id="PRU10141"/>
    </source>
</evidence>
<dbReference type="InterPro" id="IPR017441">
    <property type="entry name" value="Protein_kinase_ATP_BS"/>
</dbReference>
<keyword evidence="18" id="KW-0393">Immunoglobulin domain</keyword>
<evidence type="ECO:0000256" key="16">
    <source>
        <dbReference type="ARBA" id="ARBA00023170"/>
    </source>
</evidence>
<evidence type="ECO:0000256" key="7">
    <source>
        <dbReference type="ARBA" id="ARBA00022729"/>
    </source>
</evidence>
<gene>
    <name evidence="29" type="primary">Dana\GF27276</name>
    <name evidence="29" type="ORF">GF27276</name>
</gene>
<feature type="region of interest" description="Disordered" evidence="24">
    <location>
        <begin position="1019"/>
        <end position="1041"/>
    </location>
</feature>
<dbReference type="GO" id="GO:0035154">
    <property type="term" value="P:terminal cell fate specification, open tracheal system"/>
    <property type="evidence" value="ECO:0007669"/>
    <property type="project" value="EnsemblMetazoa"/>
</dbReference>
<evidence type="ECO:0000256" key="24">
    <source>
        <dbReference type="SAM" id="MobiDB-lite"/>
    </source>
</evidence>
<sequence length="1054" mass="118598">MAKVLITLIVSGIALVLAAPEFGCDLGQHRCSIDVTAEGNGRQMVRHIPSDMNIILKCYRPSARWYYQDEYQLKGSTIQLERAQPRQSGTYSCQVSQNRWYNISLTVGHQETVQDTNDIASFAKVVSSEPDVEFQLLNSTQKSLELQKPLPPTAQRTAGTLLQLDCSPTDPDALRVNITWLHNDTQIPGGRGRIKTNGWRLNVGQLQPEDAGSYRCRLCSEQGCVLSTETQLEVVTRSHTVPVLRPGYPHNITTVIGEHVKFLCPLEDSTLAPTIKWLHKEQVDNIDAVLQDLKANPSPPKDFQLMTTLNDQPQVLALGNVNMDDAGWYICIARNQLGSTVGAAYLELRQSMETTTTVRMPPASKGSTTAATPTKVGTDDDAYEAEPGDGPLKQGPPVFKKDLQPLEHKVAGKTITLACPVDRTANITWTKNNKELFRPHGVYVQKKWILRFEDATTEDSGTYKCLVCNTFGCIDFKFSVKIFERTRSSPIIVVPNNQTVLVNNSVVMECSVLSDLQPNVHWMRVKPRNMSHRLDDLQVIELNTPEVSNPLKLKLQNVTHDDEGWYTCVASNSLGHSNSSVYLRVVDYMPHLEVYALLRAHPLGFTVAGISIVVLFLSGSAFTVYMLRRLRREKLLKHRIETVHQWTKKVIIYRPTSEDQGSACCAGDLQIPVIRIEKQRTTFSTTESGADPAQGFNEYEFPLDSNWEIPRQQLRLGSILGEGAFGRVVMAEAEGLPRSPHPTETIVAVKMVKEEHTDADMASLVREMEVMKMIGKHINIINLLGCCSQGGPLWVIVEYAPHGNLKDFLKQNRPGAPQRRSDSDGYLDDKPLLPSQQLGEKELTKFAFQIARGMEYLASRRCIHRDLAARNVLVSDGYVMKIADFGLARDIQDTDYYRKNTNGRLPIKWMAPESLQEKKYDSQSDVWSYGVLLWEIMTYGEQPYPHILSAEELYSYLITGQRMEKPPKCSLNIYVVMRQCWHFESCARPTFAELVESFDGILQQASSNPNDAYLDLSMPMLETPPSSGDEDEGSDTETFRETSPLRYQYTYKFN</sequence>
<organism evidence="29 30">
    <name type="scientific">Drosophila ananassae</name>
    <name type="common">Fruit fly</name>
    <dbReference type="NCBI Taxonomy" id="7217"/>
    <lineage>
        <taxon>Eukaryota</taxon>
        <taxon>Metazoa</taxon>
        <taxon>Ecdysozoa</taxon>
        <taxon>Arthropoda</taxon>
        <taxon>Hexapoda</taxon>
        <taxon>Insecta</taxon>
        <taxon>Pterygota</taxon>
        <taxon>Neoptera</taxon>
        <taxon>Endopterygota</taxon>
        <taxon>Diptera</taxon>
        <taxon>Brachycera</taxon>
        <taxon>Muscomorpha</taxon>
        <taxon>Ephydroidea</taxon>
        <taxon>Drosophilidae</taxon>
        <taxon>Drosophila</taxon>
        <taxon>Sophophora</taxon>
    </lineage>
</organism>
<dbReference type="GO" id="GO:0046872">
    <property type="term" value="F:metal ion binding"/>
    <property type="evidence" value="ECO:0007669"/>
    <property type="project" value="UniProtKB-KW"/>
</dbReference>
<dbReference type="SUPFAM" id="SSF48726">
    <property type="entry name" value="Immunoglobulin"/>
    <property type="match status" value="4"/>
</dbReference>
<feature type="region of interest" description="Disordered" evidence="24">
    <location>
        <begin position="812"/>
        <end position="833"/>
    </location>
</feature>
<keyword evidence="9 21" id="KW-0547">Nucleotide-binding</keyword>
<evidence type="ECO:0000259" key="27">
    <source>
        <dbReference type="PROSITE" id="PS50011"/>
    </source>
</evidence>
<dbReference type="GeneID" id="26514685"/>
<feature type="signal peptide" evidence="26">
    <location>
        <begin position="1"/>
        <end position="18"/>
    </location>
</feature>
<evidence type="ECO:0000313" key="30">
    <source>
        <dbReference type="Proteomes" id="UP000007801"/>
    </source>
</evidence>
<dbReference type="EC" id="2.7.10.1" evidence="2"/>
<dbReference type="InterPro" id="IPR000719">
    <property type="entry name" value="Prot_kinase_dom"/>
</dbReference>
<feature type="binding site" evidence="21 23">
    <location>
        <position position="750"/>
    </location>
    <ligand>
        <name>ATP</name>
        <dbReference type="ChEBI" id="CHEBI:30616"/>
    </ligand>
</feature>
<dbReference type="GO" id="GO:0007428">
    <property type="term" value="P:primary branching, open tracheal system"/>
    <property type="evidence" value="ECO:0007669"/>
    <property type="project" value="EnsemblMetazoa"/>
</dbReference>
<dbReference type="GO" id="GO:0043235">
    <property type="term" value="C:receptor complex"/>
    <property type="evidence" value="ECO:0007669"/>
    <property type="project" value="TreeGrafter"/>
</dbReference>
<evidence type="ECO:0000256" key="19">
    <source>
        <dbReference type="ARBA" id="ARBA00051243"/>
    </source>
</evidence>
<feature type="chain" id="PRO_5006154375" description="receptor protein-tyrosine kinase" evidence="26">
    <location>
        <begin position="19"/>
        <end position="1054"/>
    </location>
</feature>
<dbReference type="GO" id="GO:0007429">
    <property type="term" value="P:secondary branching, open tracheal system"/>
    <property type="evidence" value="ECO:0007669"/>
    <property type="project" value="EnsemblMetazoa"/>
</dbReference>
<dbReference type="GO" id="GO:0008284">
    <property type="term" value="P:positive regulation of cell population proliferation"/>
    <property type="evidence" value="ECO:0007669"/>
    <property type="project" value="EnsemblMetazoa"/>
</dbReference>
<evidence type="ECO:0000256" key="17">
    <source>
        <dbReference type="ARBA" id="ARBA00023180"/>
    </source>
</evidence>
<dbReference type="PANTHER" id="PTHR24416:SF550">
    <property type="entry name" value="FIBROBLAST GROWTH FACTOR RECEPTOR HOMOLOG 1-RELATED"/>
    <property type="match status" value="1"/>
</dbReference>
<keyword evidence="13 25" id="KW-0472">Membrane</keyword>
<dbReference type="GO" id="GO:0046847">
    <property type="term" value="P:filopodium assembly"/>
    <property type="evidence" value="ECO:0007669"/>
    <property type="project" value="EnsemblMetazoa"/>
</dbReference>
<dbReference type="GO" id="GO:0035149">
    <property type="term" value="P:lumen formation, open tracheal system"/>
    <property type="evidence" value="ECO:0007669"/>
    <property type="project" value="EnsemblMetazoa"/>
</dbReference>
<keyword evidence="11 21" id="KW-0067">ATP-binding</keyword>
<keyword evidence="6 25" id="KW-0812">Transmembrane</keyword>
<feature type="transmembrane region" description="Helical" evidence="25">
    <location>
        <begin position="603"/>
        <end position="627"/>
    </location>
</feature>
<feature type="binding site" evidence="21">
    <location>
        <position position="870"/>
    </location>
    <ligand>
        <name>ATP</name>
        <dbReference type="ChEBI" id="CHEBI:30616"/>
    </ligand>
</feature>
<feature type="domain" description="Ig-like" evidence="28">
    <location>
        <begin position="396"/>
        <end position="467"/>
    </location>
</feature>
<comment type="catalytic activity">
    <reaction evidence="19">
        <text>L-tyrosyl-[protein] + ATP = O-phospho-L-tyrosyl-[protein] + ADP + H(+)</text>
        <dbReference type="Rhea" id="RHEA:10596"/>
        <dbReference type="Rhea" id="RHEA-COMP:10136"/>
        <dbReference type="Rhea" id="RHEA-COMP:20101"/>
        <dbReference type="ChEBI" id="CHEBI:15378"/>
        <dbReference type="ChEBI" id="CHEBI:30616"/>
        <dbReference type="ChEBI" id="CHEBI:46858"/>
        <dbReference type="ChEBI" id="CHEBI:61978"/>
        <dbReference type="ChEBI" id="CHEBI:456216"/>
        <dbReference type="EC" id="2.7.10.1"/>
    </reaction>
</comment>
<evidence type="ECO:0000256" key="15">
    <source>
        <dbReference type="ARBA" id="ARBA00023157"/>
    </source>
</evidence>
<evidence type="ECO:0000256" key="18">
    <source>
        <dbReference type="ARBA" id="ARBA00023319"/>
    </source>
</evidence>
<dbReference type="SMART" id="SM00219">
    <property type="entry name" value="TyrKc"/>
    <property type="match status" value="1"/>
</dbReference>
<evidence type="ECO:0000256" key="21">
    <source>
        <dbReference type="PIRSR" id="PIRSR000615-2"/>
    </source>
</evidence>
<evidence type="ECO:0000256" key="12">
    <source>
        <dbReference type="ARBA" id="ARBA00022989"/>
    </source>
</evidence>
<evidence type="ECO:0000256" key="1">
    <source>
        <dbReference type="ARBA" id="ARBA00004479"/>
    </source>
</evidence>
<dbReference type="PROSITE" id="PS00107">
    <property type="entry name" value="PROTEIN_KINASE_ATP"/>
    <property type="match status" value="1"/>
</dbReference>
<dbReference type="Proteomes" id="UP000007801">
    <property type="component" value="Unassembled WGS sequence"/>
</dbReference>
<dbReference type="GO" id="GO:0060438">
    <property type="term" value="P:trachea development"/>
    <property type="evidence" value="ECO:0007669"/>
    <property type="project" value="EnsemblMetazoa"/>
</dbReference>
<dbReference type="Gene3D" id="3.30.200.20">
    <property type="entry name" value="Phosphorylase Kinase, domain 1"/>
    <property type="match status" value="1"/>
</dbReference>
<dbReference type="InterPro" id="IPR050122">
    <property type="entry name" value="RTK"/>
</dbReference>
<dbReference type="Gene3D" id="2.60.40.10">
    <property type="entry name" value="Immunoglobulins"/>
    <property type="match status" value="4"/>
</dbReference>
<keyword evidence="7 26" id="KW-0732">Signal</keyword>
<evidence type="ECO:0000256" key="3">
    <source>
        <dbReference type="ARBA" id="ARBA00022473"/>
    </source>
</evidence>
<dbReference type="GO" id="GO:0005886">
    <property type="term" value="C:plasma membrane"/>
    <property type="evidence" value="ECO:0007669"/>
    <property type="project" value="EnsemblMetazoa"/>
</dbReference>
<dbReference type="GO" id="GO:0007427">
    <property type="term" value="P:epithelial cell migration, open tracheal system"/>
    <property type="evidence" value="ECO:0007669"/>
    <property type="project" value="EnsemblMetazoa"/>
</dbReference>
<keyword evidence="22" id="KW-0479">Metal-binding</keyword>
<dbReference type="InterPro" id="IPR003599">
    <property type="entry name" value="Ig_sub"/>
</dbReference>
<feature type="binding site" evidence="22">
    <location>
        <position position="884"/>
    </location>
    <ligand>
        <name>Mg(2+)</name>
        <dbReference type="ChEBI" id="CHEBI:18420"/>
    </ligand>
</feature>
<dbReference type="SUPFAM" id="SSF56112">
    <property type="entry name" value="Protein kinase-like (PK-like)"/>
    <property type="match status" value="1"/>
</dbReference>
<dbReference type="GO" id="GO:0030517">
    <property type="term" value="P:negative regulation of axon extension"/>
    <property type="evidence" value="ECO:0007669"/>
    <property type="project" value="EnsemblMetazoa"/>
</dbReference>
<evidence type="ECO:0000256" key="10">
    <source>
        <dbReference type="ARBA" id="ARBA00022777"/>
    </source>
</evidence>
<evidence type="ECO:0000256" key="5">
    <source>
        <dbReference type="ARBA" id="ARBA00022679"/>
    </source>
</evidence>
<feature type="region of interest" description="Disordered" evidence="24">
    <location>
        <begin position="356"/>
        <end position="397"/>
    </location>
</feature>
<dbReference type="GO" id="GO:0008347">
    <property type="term" value="P:glial cell migration"/>
    <property type="evidence" value="ECO:0007669"/>
    <property type="project" value="EnsemblMetazoa"/>
</dbReference>
<dbReference type="Pfam" id="PF00047">
    <property type="entry name" value="ig"/>
    <property type="match status" value="1"/>
</dbReference>
<evidence type="ECO:0000313" key="29">
    <source>
        <dbReference type="EMBL" id="KPU77970.1"/>
    </source>
</evidence>
<feature type="domain" description="Ig-like" evidence="28">
    <location>
        <begin position="242"/>
        <end position="349"/>
    </location>
</feature>
<dbReference type="GO" id="GO:0007298">
    <property type="term" value="P:border follicle cell migration"/>
    <property type="evidence" value="ECO:0007669"/>
    <property type="project" value="EnsemblMetazoa"/>
</dbReference>
<evidence type="ECO:0000256" key="4">
    <source>
        <dbReference type="ARBA" id="ARBA00022553"/>
    </source>
</evidence>
<dbReference type="InterPro" id="IPR013151">
    <property type="entry name" value="Immunoglobulin_dom"/>
</dbReference>
<dbReference type="GO" id="GO:0035147">
    <property type="term" value="P:branch fusion, open tracheal system"/>
    <property type="evidence" value="ECO:0007669"/>
    <property type="project" value="EnsemblMetazoa"/>
</dbReference>
<proteinExistence type="predicted"/>
<dbReference type="SMART" id="SM00409">
    <property type="entry name" value="IG"/>
    <property type="match status" value="5"/>
</dbReference>
<dbReference type="InterPro" id="IPR001245">
    <property type="entry name" value="Ser-Thr/Tyr_kinase_cat_dom"/>
</dbReference>
<feature type="domain" description="Ig-like" evidence="28">
    <location>
        <begin position="61"/>
        <end position="104"/>
    </location>
</feature>
<dbReference type="GO" id="GO:0035230">
    <property type="term" value="C:cytoneme"/>
    <property type="evidence" value="ECO:0007669"/>
    <property type="project" value="EnsemblMetazoa"/>
</dbReference>
<dbReference type="OrthoDB" id="5984265at2759"/>
<feature type="binding site" evidence="22">
    <location>
        <position position="871"/>
    </location>
    <ligand>
        <name>Mg(2+)</name>
        <dbReference type="ChEBI" id="CHEBI:18420"/>
    </ligand>
</feature>
<dbReference type="InterPro" id="IPR008266">
    <property type="entry name" value="Tyr_kinase_AS"/>
</dbReference>
<dbReference type="AlphaFoldDB" id="A0A0P8Y939"/>
<dbReference type="InParanoid" id="A0A0P8Y939"/>
<feature type="binding site" evidence="21">
    <location>
        <begin position="721"/>
        <end position="728"/>
    </location>
    <ligand>
        <name>ATP</name>
        <dbReference type="ChEBI" id="CHEBI:30616"/>
    </ligand>
</feature>
<dbReference type="EMBL" id="CH902618">
    <property type="protein sequence ID" value="KPU77970.1"/>
    <property type="molecule type" value="Genomic_DNA"/>
</dbReference>
<dbReference type="GO" id="GO:0007430">
    <property type="term" value="P:terminal branching, open tracheal system"/>
    <property type="evidence" value="ECO:0007669"/>
    <property type="project" value="EnsemblMetazoa"/>
</dbReference>
<evidence type="ECO:0000256" key="11">
    <source>
        <dbReference type="ARBA" id="ARBA00022840"/>
    </source>
</evidence>
<dbReference type="STRING" id="7217.A0A0P8Y939"/>
<dbReference type="FunCoup" id="A0A0P8Y939">
    <property type="interactions" value="144"/>
</dbReference>
<evidence type="ECO:0000256" key="6">
    <source>
        <dbReference type="ARBA" id="ARBA00022692"/>
    </source>
</evidence>
<dbReference type="PROSITE" id="PS50011">
    <property type="entry name" value="PROTEIN_KINASE_DOM"/>
    <property type="match status" value="1"/>
</dbReference>
<evidence type="ECO:0000256" key="2">
    <source>
        <dbReference type="ARBA" id="ARBA00011902"/>
    </source>
</evidence>
<dbReference type="GO" id="GO:0001745">
    <property type="term" value="P:compound eye morphogenesis"/>
    <property type="evidence" value="ECO:0007669"/>
    <property type="project" value="EnsemblMetazoa"/>
</dbReference>
<dbReference type="FunFam" id="3.30.200.20:FF:000651">
    <property type="entry name" value="Fibroblast growth factor receptor"/>
    <property type="match status" value="1"/>
</dbReference>
<dbReference type="PROSITE" id="PS50835">
    <property type="entry name" value="IG_LIKE"/>
    <property type="match status" value="5"/>
</dbReference>
<dbReference type="GO" id="GO:0035215">
    <property type="term" value="P:genital disc development"/>
    <property type="evidence" value="ECO:0007669"/>
    <property type="project" value="EnsemblMetazoa"/>
</dbReference>
<feature type="compositionally biased region" description="Basic and acidic residues" evidence="24">
    <location>
        <begin position="819"/>
        <end position="831"/>
    </location>
</feature>
<evidence type="ECO:0000256" key="20">
    <source>
        <dbReference type="PIRSR" id="PIRSR000615-1"/>
    </source>
</evidence>
<dbReference type="InterPro" id="IPR036179">
    <property type="entry name" value="Ig-like_dom_sf"/>
</dbReference>
<dbReference type="Pfam" id="PF13927">
    <property type="entry name" value="Ig_3"/>
    <property type="match status" value="2"/>
</dbReference>
<dbReference type="InterPro" id="IPR013783">
    <property type="entry name" value="Ig-like_fold"/>
</dbReference>
<dbReference type="GO" id="GO:0045887">
    <property type="term" value="P:positive regulation of synaptic assembly at neuromuscular junction"/>
    <property type="evidence" value="ECO:0007669"/>
    <property type="project" value="EnsemblMetazoa"/>
</dbReference>
<dbReference type="GO" id="GO:0035202">
    <property type="term" value="P:tracheal pit formation in open tracheal system"/>
    <property type="evidence" value="ECO:0007669"/>
    <property type="project" value="EnsemblMetazoa"/>
</dbReference>
<keyword evidence="8" id="KW-0677">Repeat</keyword>
<evidence type="ECO:0000256" key="9">
    <source>
        <dbReference type="ARBA" id="ARBA00022741"/>
    </source>
</evidence>
<keyword evidence="12 25" id="KW-1133">Transmembrane helix</keyword>
<dbReference type="Gene3D" id="1.10.510.10">
    <property type="entry name" value="Transferase(Phosphotransferase) domain 1"/>
    <property type="match status" value="1"/>
</dbReference>
<keyword evidence="16" id="KW-0675">Receptor</keyword>
<protein>
    <recommendedName>
        <fullName evidence="2">receptor protein-tyrosine kinase</fullName>
        <ecNumber evidence="2">2.7.10.1</ecNumber>
    </recommendedName>
</protein>
<dbReference type="InterPro" id="IPR020635">
    <property type="entry name" value="Tyr_kinase_cat_dom"/>
</dbReference>
<accession>A0A0P8Y939</accession>
<feature type="active site" description="Proton acceptor" evidence="20">
    <location>
        <position position="866"/>
    </location>
</feature>
<keyword evidence="10" id="KW-0418">Kinase</keyword>
<dbReference type="PROSITE" id="PS00109">
    <property type="entry name" value="PROTEIN_KINASE_TYR"/>
    <property type="match status" value="1"/>
</dbReference>
<name>A0A0P8Y939_DROAN</name>
<keyword evidence="14" id="KW-0829">Tyrosine-protein kinase</keyword>
<evidence type="ECO:0000256" key="14">
    <source>
        <dbReference type="ARBA" id="ARBA00023137"/>
    </source>
</evidence>
<feature type="domain" description="Ig-like" evidence="28">
    <location>
        <begin position="490"/>
        <end position="584"/>
    </location>
</feature>
<dbReference type="GO" id="GO:0042690">
    <property type="term" value="P:negative regulation of crystal cell differentiation"/>
    <property type="evidence" value="ECO:0007669"/>
    <property type="project" value="EnsemblMetazoa"/>
</dbReference>
<dbReference type="GO" id="GO:0045614">
    <property type="term" value="P:negative regulation of plasmatocyte differentiation"/>
    <property type="evidence" value="ECO:0007669"/>
    <property type="project" value="EnsemblMetazoa"/>
</dbReference>
<dbReference type="InterPro" id="IPR003598">
    <property type="entry name" value="Ig_sub2"/>
</dbReference>
<keyword evidence="17" id="KW-0325">Glycoprotein</keyword>
<dbReference type="FunFam" id="2.60.40.10:FF:000020">
    <property type="entry name" value="Fibroblast growth factor receptor"/>
    <property type="match status" value="2"/>
</dbReference>
<dbReference type="PRINTS" id="PR00109">
    <property type="entry name" value="TYRKINASE"/>
</dbReference>
<dbReference type="PANTHER" id="PTHR24416">
    <property type="entry name" value="TYROSINE-PROTEIN KINASE RECEPTOR"/>
    <property type="match status" value="1"/>
</dbReference>
<evidence type="ECO:0000256" key="8">
    <source>
        <dbReference type="ARBA" id="ARBA00022737"/>
    </source>
</evidence>
<feature type="domain" description="Protein kinase" evidence="27">
    <location>
        <begin position="714"/>
        <end position="1002"/>
    </location>
</feature>
<dbReference type="GO" id="GO:0007426">
    <property type="term" value="P:tracheal outgrowth, open tracheal system"/>
    <property type="evidence" value="ECO:0007669"/>
    <property type="project" value="EnsemblMetazoa"/>
</dbReference>
<keyword evidence="30" id="KW-1185">Reference proteome</keyword>
<evidence type="ECO:0000256" key="13">
    <source>
        <dbReference type="ARBA" id="ARBA00023136"/>
    </source>
</evidence>
<dbReference type="Pfam" id="PF07714">
    <property type="entry name" value="PK_Tyr_Ser-Thr"/>
    <property type="match status" value="1"/>
</dbReference>
<evidence type="ECO:0000256" key="26">
    <source>
        <dbReference type="SAM" id="SignalP"/>
    </source>
</evidence>
<comment type="subcellular location">
    <subcellularLocation>
        <location evidence="1">Membrane</location>
        <topology evidence="1">Single-pass type I membrane protein</topology>
    </subcellularLocation>
</comment>
<dbReference type="PIRSF" id="PIRSF000615">
    <property type="entry name" value="TyrPK_CSF1-R"/>
    <property type="match status" value="1"/>
</dbReference>
<keyword evidence="5" id="KW-0808">Transferase</keyword>
<dbReference type="InterPro" id="IPR007110">
    <property type="entry name" value="Ig-like_dom"/>
</dbReference>
<evidence type="ECO:0000259" key="28">
    <source>
        <dbReference type="PROSITE" id="PS50835"/>
    </source>
</evidence>
<dbReference type="GO" id="GO:0005524">
    <property type="term" value="F:ATP binding"/>
    <property type="evidence" value="ECO:0007669"/>
    <property type="project" value="UniProtKB-UniRule"/>
</dbReference>
<dbReference type="KEGG" id="dan:26514685"/>
<keyword evidence="4" id="KW-0597">Phosphoprotein</keyword>